<sequence length="345" mass="39265">MPSSYYLFKVYSQSAKSRCIESGRLVLLSSEAREPPFSGIHYKAKRKPKKSGISFRRDVMNPLYNILEKCGKKLVKQLVLFPSPREPYGDRGWSTARLFVLMASLRTYPPYIDMAVCRTGEKFTKYAVLGDDVVIADQEVARVQLMLDILYDALAHYVVLEVPDTGFFLGLTFALHLVLRNEMKPRDLRLTPDEFFVTEKVQDCLEWSLLRLWVRDWLKYCHWESTSRYLYLNPSGRKLGGVSGNSFLVQPFGLNQPSKRKNRGEAVELASIEISSPSSLRHSKHIGKFPVEREGLAQRLSRACWSKLIKGKESAADEDVNRSLEAAPRAKGMRIQPSCSGISFV</sequence>
<feature type="domain" description="CRIB" evidence="1">
    <location>
        <begin position="274"/>
        <end position="287"/>
    </location>
</feature>
<dbReference type="Proteomes" id="UP001293254">
    <property type="component" value="Unassembled WGS sequence"/>
</dbReference>
<name>A0AAE2C7W7_9LAMI</name>
<evidence type="ECO:0000313" key="2">
    <source>
        <dbReference type="EMBL" id="KAK4412296.1"/>
    </source>
</evidence>
<comment type="caution">
    <text evidence="2">The sequence shown here is derived from an EMBL/GenBank/DDBJ whole genome shotgun (WGS) entry which is preliminary data.</text>
</comment>
<protein>
    <recommendedName>
        <fullName evidence="1">CRIB domain-containing protein</fullName>
    </recommendedName>
</protein>
<reference evidence="2" key="2">
    <citation type="journal article" date="2024" name="Plant">
        <title>Genomic evolution and insights into agronomic trait innovations of Sesamum species.</title>
        <authorList>
            <person name="Miao H."/>
            <person name="Wang L."/>
            <person name="Qu L."/>
            <person name="Liu H."/>
            <person name="Sun Y."/>
            <person name="Le M."/>
            <person name="Wang Q."/>
            <person name="Wei S."/>
            <person name="Zheng Y."/>
            <person name="Lin W."/>
            <person name="Duan Y."/>
            <person name="Cao H."/>
            <person name="Xiong S."/>
            <person name="Wang X."/>
            <person name="Wei L."/>
            <person name="Li C."/>
            <person name="Ma Q."/>
            <person name="Ju M."/>
            <person name="Zhao R."/>
            <person name="Li G."/>
            <person name="Mu C."/>
            <person name="Tian Q."/>
            <person name="Mei H."/>
            <person name="Zhang T."/>
            <person name="Gao T."/>
            <person name="Zhang H."/>
        </authorList>
    </citation>
    <scope>NUCLEOTIDE SEQUENCE</scope>
    <source>
        <strain evidence="2">3651</strain>
    </source>
</reference>
<reference evidence="2" key="1">
    <citation type="submission" date="2020-06" db="EMBL/GenBank/DDBJ databases">
        <authorList>
            <person name="Li T."/>
            <person name="Hu X."/>
            <person name="Zhang T."/>
            <person name="Song X."/>
            <person name="Zhang H."/>
            <person name="Dai N."/>
            <person name="Sheng W."/>
            <person name="Hou X."/>
            <person name="Wei L."/>
        </authorList>
    </citation>
    <scope>NUCLEOTIDE SEQUENCE</scope>
    <source>
        <strain evidence="2">3651</strain>
        <tissue evidence="2">Leaf</tissue>
    </source>
</reference>
<dbReference type="AlphaFoldDB" id="A0AAE2C7W7"/>
<organism evidence="2 3">
    <name type="scientific">Sesamum alatum</name>
    <dbReference type="NCBI Taxonomy" id="300844"/>
    <lineage>
        <taxon>Eukaryota</taxon>
        <taxon>Viridiplantae</taxon>
        <taxon>Streptophyta</taxon>
        <taxon>Embryophyta</taxon>
        <taxon>Tracheophyta</taxon>
        <taxon>Spermatophyta</taxon>
        <taxon>Magnoliopsida</taxon>
        <taxon>eudicotyledons</taxon>
        <taxon>Gunneridae</taxon>
        <taxon>Pentapetalae</taxon>
        <taxon>asterids</taxon>
        <taxon>lamiids</taxon>
        <taxon>Lamiales</taxon>
        <taxon>Pedaliaceae</taxon>
        <taxon>Sesamum</taxon>
    </lineage>
</organism>
<dbReference type="EMBL" id="JACGWO010000015">
    <property type="protein sequence ID" value="KAK4412296.1"/>
    <property type="molecule type" value="Genomic_DNA"/>
</dbReference>
<evidence type="ECO:0000313" key="3">
    <source>
        <dbReference type="Proteomes" id="UP001293254"/>
    </source>
</evidence>
<accession>A0AAE2C7W7</accession>
<gene>
    <name evidence="2" type="ORF">Salat_2981200</name>
</gene>
<evidence type="ECO:0000259" key="1">
    <source>
        <dbReference type="PROSITE" id="PS50108"/>
    </source>
</evidence>
<keyword evidence="3" id="KW-1185">Reference proteome</keyword>
<dbReference type="InterPro" id="IPR000095">
    <property type="entry name" value="CRIB_dom"/>
</dbReference>
<dbReference type="PROSITE" id="PS50108">
    <property type="entry name" value="CRIB"/>
    <property type="match status" value="1"/>
</dbReference>
<proteinExistence type="predicted"/>